<comment type="similarity">
    <text evidence="2">Belongs to the HPPK family.</text>
</comment>
<dbReference type="InterPro" id="IPR035907">
    <property type="entry name" value="Hppk_sf"/>
</dbReference>
<comment type="caution">
    <text evidence="14">The sequence shown here is derived from an EMBL/GenBank/DDBJ whole genome shotgun (WGS) entry which is preliminary data.</text>
</comment>
<dbReference type="SUPFAM" id="SSF55083">
    <property type="entry name" value="6-hydroxymethyl-7,8-dihydropterin pyrophosphokinase, HPPK"/>
    <property type="match status" value="1"/>
</dbReference>
<evidence type="ECO:0000256" key="2">
    <source>
        <dbReference type="ARBA" id="ARBA00005810"/>
    </source>
</evidence>
<evidence type="ECO:0000256" key="10">
    <source>
        <dbReference type="ARBA" id="ARBA00029409"/>
    </source>
</evidence>
<keyword evidence="5 14" id="KW-0808">Transferase</keyword>
<dbReference type="EMBL" id="SSOC01000009">
    <property type="protein sequence ID" value="THF61483.1"/>
    <property type="molecule type" value="Genomic_DNA"/>
</dbReference>
<evidence type="ECO:0000259" key="13">
    <source>
        <dbReference type="Pfam" id="PF01288"/>
    </source>
</evidence>
<organism evidence="14 15">
    <name type="scientific">Pseudothauera nasutitermitis</name>
    <dbReference type="NCBI Taxonomy" id="2565930"/>
    <lineage>
        <taxon>Bacteria</taxon>
        <taxon>Pseudomonadati</taxon>
        <taxon>Pseudomonadota</taxon>
        <taxon>Betaproteobacteria</taxon>
        <taxon>Rhodocyclales</taxon>
        <taxon>Zoogloeaceae</taxon>
        <taxon>Pseudothauera</taxon>
    </lineage>
</organism>
<evidence type="ECO:0000256" key="9">
    <source>
        <dbReference type="ARBA" id="ARBA00022909"/>
    </source>
</evidence>
<keyword evidence="7 14" id="KW-0418">Kinase</keyword>
<evidence type="ECO:0000256" key="8">
    <source>
        <dbReference type="ARBA" id="ARBA00022840"/>
    </source>
</evidence>
<comment type="pathway">
    <text evidence="1">Cofactor biosynthesis; tetrahydrofolate biosynthesis; 2-amino-4-hydroxy-6-hydroxymethyl-7,8-dihydropteridine diphosphate from 7,8-dihydroneopterin triphosphate: step 4/4.</text>
</comment>
<dbReference type="PANTHER" id="PTHR43071:SF1">
    <property type="entry name" value="2-AMINO-4-HYDROXY-6-HYDROXYMETHYLDIHYDROPTERIDINE PYROPHOSPHOKINASE"/>
    <property type="match status" value="1"/>
</dbReference>
<evidence type="ECO:0000313" key="14">
    <source>
        <dbReference type="EMBL" id="THF61483.1"/>
    </source>
</evidence>
<dbReference type="GO" id="GO:0046656">
    <property type="term" value="P:folic acid biosynthetic process"/>
    <property type="evidence" value="ECO:0007669"/>
    <property type="project" value="UniProtKB-KW"/>
</dbReference>
<sequence length="167" mass="17663">MTRPAPGAAPVRAYVAFGANLGDPAAALEQACAALDALPATRVAACSALYRSAPVDVSGQPDYLNAVIALDTALPATALLAALLDTERAAGRRRDYPQAPRTLDLDLLLYGEEVLDLPQLQVPHPRMHRRAFVLRPLTEIAPQVRIPGHGPAIDLLPGVADQAIVRL</sequence>
<name>A0A4S4APB1_9RHOO</name>
<gene>
    <name evidence="14" type="primary">folK</name>
    <name evidence="14" type="ORF">E6C76_20605</name>
</gene>
<dbReference type="UniPathway" id="UPA00077">
    <property type="reaction ID" value="UER00155"/>
</dbReference>
<proteinExistence type="inferred from homology"/>
<dbReference type="CDD" id="cd00483">
    <property type="entry name" value="HPPK"/>
    <property type="match status" value="1"/>
</dbReference>
<dbReference type="PANTHER" id="PTHR43071">
    <property type="entry name" value="2-AMINO-4-HYDROXY-6-HYDROXYMETHYLDIHYDROPTERIDINE PYROPHOSPHOKINASE"/>
    <property type="match status" value="1"/>
</dbReference>
<reference evidence="14 15" key="1">
    <citation type="submission" date="2019-04" db="EMBL/GenBank/DDBJ databases">
        <title>Azoarcus nasutitermitis sp. nov. isolated from termite nest.</title>
        <authorList>
            <person name="Lin S.-Y."/>
            <person name="Hameed A."/>
            <person name="Hsu Y.-H."/>
            <person name="Young C.-C."/>
        </authorList>
    </citation>
    <scope>NUCLEOTIDE SEQUENCE [LARGE SCALE GENOMIC DNA]</scope>
    <source>
        <strain evidence="14 15">CC-YHH838</strain>
    </source>
</reference>
<evidence type="ECO:0000256" key="6">
    <source>
        <dbReference type="ARBA" id="ARBA00022741"/>
    </source>
</evidence>
<dbReference type="Gene3D" id="3.30.70.560">
    <property type="entry name" value="7,8-Dihydro-6-hydroxymethylpterin-pyrophosphokinase HPPK"/>
    <property type="match status" value="1"/>
</dbReference>
<dbReference type="RefSeq" id="WP_136350144.1">
    <property type="nucleotide sequence ID" value="NZ_SSOC01000009.1"/>
</dbReference>
<evidence type="ECO:0000256" key="7">
    <source>
        <dbReference type="ARBA" id="ARBA00022777"/>
    </source>
</evidence>
<evidence type="ECO:0000256" key="12">
    <source>
        <dbReference type="ARBA" id="ARBA00033413"/>
    </source>
</evidence>
<dbReference type="GO" id="GO:0005524">
    <property type="term" value="F:ATP binding"/>
    <property type="evidence" value="ECO:0007669"/>
    <property type="project" value="UniProtKB-KW"/>
</dbReference>
<accession>A0A4S4APB1</accession>
<dbReference type="OrthoDB" id="9808041at2"/>
<evidence type="ECO:0000256" key="11">
    <source>
        <dbReference type="ARBA" id="ARBA00029766"/>
    </source>
</evidence>
<keyword evidence="8" id="KW-0067">ATP-binding</keyword>
<dbReference type="NCBIfam" id="TIGR01498">
    <property type="entry name" value="folK"/>
    <property type="match status" value="1"/>
</dbReference>
<dbReference type="Pfam" id="PF01288">
    <property type="entry name" value="HPPK"/>
    <property type="match status" value="1"/>
</dbReference>
<protein>
    <recommendedName>
        <fullName evidence="4">2-amino-4-hydroxy-6-hydroxymethyldihydropteridine pyrophosphokinase</fullName>
        <ecNumber evidence="3">2.7.6.3</ecNumber>
    </recommendedName>
    <alternativeName>
        <fullName evidence="11">6-hydroxymethyl-7,8-dihydropterin pyrophosphokinase</fullName>
    </alternativeName>
    <alternativeName>
        <fullName evidence="12">7,8-dihydro-6-hydroxymethylpterin-pyrophosphokinase</fullName>
    </alternativeName>
</protein>
<keyword evidence="6" id="KW-0547">Nucleotide-binding</keyword>
<dbReference type="GO" id="GO:0046654">
    <property type="term" value="P:tetrahydrofolate biosynthetic process"/>
    <property type="evidence" value="ECO:0007669"/>
    <property type="project" value="UniProtKB-UniPathway"/>
</dbReference>
<dbReference type="Proteomes" id="UP000308430">
    <property type="component" value="Unassembled WGS sequence"/>
</dbReference>
<dbReference type="EC" id="2.7.6.3" evidence="3"/>
<evidence type="ECO:0000256" key="5">
    <source>
        <dbReference type="ARBA" id="ARBA00022679"/>
    </source>
</evidence>
<dbReference type="AlphaFoldDB" id="A0A4S4APB1"/>
<evidence type="ECO:0000256" key="1">
    <source>
        <dbReference type="ARBA" id="ARBA00005051"/>
    </source>
</evidence>
<dbReference type="GO" id="GO:0003848">
    <property type="term" value="F:2-amino-4-hydroxy-6-hydroxymethyldihydropteridine diphosphokinase activity"/>
    <property type="evidence" value="ECO:0007669"/>
    <property type="project" value="UniProtKB-EC"/>
</dbReference>
<keyword evidence="15" id="KW-1185">Reference proteome</keyword>
<evidence type="ECO:0000313" key="15">
    <source>
        <dbReference type="Proteomes" id="UP000308430"/>
    </source>
</evidence>
<feature type="domain" description="7,8-dihydro-6-hydroxymethylpterin-pyrophosphokinase" evidence="13">
    <location>
        <begin position="14"/>
        <end position="142"/>
    </location>
</feature>
<dbReference type="InterPro" id="IPR000550">
    <property type="entry name" value="Hppk"/>
</dbReference>
<comment type="function">
    <text evidence="10">Catalyzes the transfer of pyrophosphate from adenosine triphosphate (ATP) to 6-hydroxymethyl-7,8-dihydropterin, an enzymatic step in folate biosynthesis pathway.</text>
</comment>
<evidence type="ECO:0000256" key="4">
    <source>
        <dbReference type="ARBA" id="ARBA00016218"/>
    </source>
</evidence>
<dbReference type="GO" id="GO:0016301">
    <property type="term" value="F:kinase activity"/>
    <property type="evidence" value="ECO:0007669"/>
    <property type="project" value="UniProtKB-KW"/>
</dbReference>
<evidence type="ECO:0000256" key="3">
    <source>
        <dbReference type="ARBA" id="ARBA00013253"/>
    </source>
</evidence>
<keyword evidence="9" id="KW-0289">Folate biosynthesis</keyword>